<evidence type="ECO:0000256" key="1">
    <source>
        <dbReference type="SAM" id="MobiDB-lite"/>
    </source>
</evidence>
<evidence type="ECO:0000313" key="2">
    <source>
        <dbReference type="EMBL" id="MDQ1022678.1"/>
    </source>
</evidence>
<proteinExistence type="predicted"/>
<name>A0ABU0SGI0_9ACTN</name>
<protein>
    <submittedName>
        <fullName evidence="2">Uncharacterized protein</fullName>
    </submittedName>
</protein>
<keyword evidence="3" id="KW-1185">Reference proteome</keyword>
<sequence length="267" mass="29331">MRGASLAVFKNPHQRHARPTAQARPRSTTALHRLSAGIPPNRPAAITHTRDTAPSAEEMPRPAAGPTATGHLREPTSRPTVDQKSEDRGEPEHGTMQEVRRTKAPLAPLLSLMPHRIRPGGHGRGRGRRDHGRRTLRRDQTGRHGHVRQIRLDLTQQAPSRHTAPDAPCHCRRALTRHLGKQQSVPTPLPPGCQTATPSRTAPITPIRTSTSFPWPRKRWPRARCPAQGDDHGQVHSPASPVSLLPTDPVETTPAARRSPPPPWQGP</sequence>
<feature type="region of interest" description="Disordered" evidence="1">
    <location>
        <begin position="1"/>
        <end position="151"/>
    </location>
</feature>
<feature type="compositionally biased region" description="Basic residues" evidence="1">
    <location>
        <begin position="115"/>
        <end position="136"/>
    </location>
</feature>
<reference evidence="2 3" key="1">
    <citation type="submission" date="2023-07" db="EMBL/GenBank/DDBJ databases">
        <title>Comparative genomics of wheat-associated soil bacteria to identify genetic determinants of phenazine resistance.</title>
        <authorList>
            <person name="Mouncey N."/>
        </authorList>
    </citation>
    <scope>NUCLEOTIDE SEQUENCE [LARGE SCALE GENOMIC DNA]</scope>
    <source>
        <strain evidence="2 3">V2I4</strain>
    </source>
</reference>
<organism evidence="2 3">
    <name type="scientific">Streptomyces umbrinus</name>
    <dbReference type="NCBI Taxonomy" id="67370"/>
    <lineage>
        <taxon>Bacteria</taxon>
        <taxon>Bacillati</taxon>
        <taxon>Actinomycetota</taxon>
        <taxon>Actinomycetes</taxon>
        <taxon>Kitasatosporales</taxon>
        <taxon>Streptomycetaceae</taxon>
        <taxon>Streptomyces</taxon>
        <taxon>Streptomyces phaeochromogenes group</taxon>
    </lineage>
</organism>
<evidence type="ECO:0000313" key="3">
    <source>
        <dbReference type="Proteomes" id="UP001230328"/>
    </source>
</evidence>
<feature type="compositionally biased region" description="Basic and acidic residues" evidence="1">
    <location>
        <begin position="71"/>
        <end position="101"/>
    </location>
</feature>
<accession>A0ABU0SGI0</accession>
<comment type="caution">
    <text evidence="2">The sequence shown here is derived from an EMBL/GenBank/DDBJ whole genome shotgun (WGS) entry which is preliminary data.</text>
</comment>
<dbReference type="Proteomes" id="UP001230328">
    <property type="component" value="Unassembled WGS sequence"/>
</dbReference>
<dbReference type="EMBL" id="JAUSZI010000002">
    <property type="protein sequence ID" value="MDQ1022678.1"/>
    <property type="molecule type" value="Genomic_DNA"/>
</dbReference>
<feature type="compositionally biased region" description="Polar residues" evidence="1">
    <location>
        <begin position="194"/>
        <end position="213"/>
    </location>
</feature>
<feature type="region of interest" description="Disordered" evidence="1">
    <location>
        <begin position="180"/>
        <end position="267"/>
    </location>
</feature>
<gene>
    <name evidence="2" type="ORF">QF035_000260</name>
</gene>